<dbReference type="EMBL" id="SWQE01000006">
    <property type="protein sequence ID" value="NFJ09116.1"/>
    <property type="molecule type" value="Genomic_DNA"/>
</dbReference>
<dbReference type="SUPFAM" id="SSF89550">
    <property type="entry name" value="PHP domain-like"/>
    <property type="match status" value="1"/>
</dbReference>
<evidence type="ECO:0000313" key="6">
    <source>
        <dbReference type="EMBL" id="NFJ09116.1"/>
    </source>
</evidence>
<dbReference type="InterPro" id="IPR016667">
    <property type="entry name" value="Caps_polysacc_synth_CpsB/CapC"/>
</dbReference>
<accession>A0A846J4V5</accession>
<dbReference type="GO" id="GO:0004725">
    <property type="term" value="F:protein tyrosine phosphatase activity"/>
    <property type="evidence" value="ECO:0007669"/>
    <property type="project" value="UniProtKB-EC"/>
</dbReference>
<comment type="caution">
    <text evidence="6">The sequence shown here is derived from an EMBL/GenBank/DDBJ whole genome shotgun (WGS) entry which is preliminary data.</text>
</comment>
<evidence type="ECO:0000256" key="3">
    <source>
        <dbReference type="ARBA" id="ARBA00022801"/>
    </source>
</evidence>
<comment type="similarity">
    <text evidence="1">Belongs to the metallo-dependent hydrolases superfamily. CpsB/CapC family.</text>
</comment>
<dbReference type="Gene3D" id="3.20.20.140">
    <property type="entry name" value="Metal-dependent hydrolases"/>
    <property type="match status" value="1"/>
</dbReference>
<dbReference type="Proteomes" id="UP000480039">
    <property type="component" value="Unassembled WGS sequence"/>
</dbReference>
<dbReference type="PANTHER" id="PTHR39181:SF1">
    <property type="entry name" value="TYROSINE-PROTEIN PHOSPHATASE YWQE"/>
    <property type="match status" value="1"/>
</dbReference>
<dbReference type="PIRSF" id="PIRSF016557">
    <property type="entry name" value="Caps_synth_CpsB"/>
    <property type="match status" value="1"/>
</dbReference>
<keyword evidence="4" id="KW-0904">Protein phosphatase</keyword>
<name>A0A846J4V5_CLOBO</name>
<evidence type="ECO:0000256" key="2">
    <source>
        <dbReference type="ARBA" id="ARBA00013064"/>
    </source>
</evidence>
<dbReference type="PANTHER" id="PTHR39181">
    <property type="entry name" value="TYROSINE-PROTEIN PHOSPHATASE YWQE"/>
    <property type="match status" value="1"/>
</dbReference>
<sequence>MIDIHSHIIPSIDDGAKDLDYSLKMIKIAEKSGTKKIVATPHYYIGRYEEKYFNIKKNLEHLNEIAKKDNMNIEIFLGQEVLIHKKTIELYERGDIGTINSTSYMLVEFPMATWEDYYMDILYELKVRGINPIIAHPERYKFIHEDIFNINKLIEEGYLVQINTGSIEGIFGKDVQKISKEFMKNRICNFIGSDAHSLDVRKPDMNKGIKIIKTMDRSLYDEIIENSNNLLENKEIITSYSKIERKKGIFSFLKNMI</sequence>
<proteinExistence type="inferred from homology"/>
<evidence type="ECO:0000256" key="4">
    <source>
        <dbReference type="ARBA" id="ARBA00022912"/>
    </source>
</evidence>
<dbReference type="AlphaFoldDB" id="A0A846J4V5"/>
<protein>
    <recommendedName>
        <fullName evidence="2">protein-tyrosine-phosphatase</fullName>
        <ecNumber evidence="2">3.1.3.48</ecNumber>
    </recommendedName>
</protein>
<dbReference type="InterPro" id="IPR016195">
    <property type="entry name" value="Pol/histidinol_Pase-like"/>
</dbReference>
<organism evidence="6 7">
    <name type="scientific">Clostridium botulinum</name>
    <dbReference type="NCBI Taxonomy" id="1491"/>
    <lineage>
        <taxon>Bacteria</taxon>
        <taxon>Bacillati</taxon>
        <taxon>Bacillota</taxon>
        <taxon>Clostridia</taxon>
        <taxon>Eubacteriales</taxon>
        <taxon>Clostridiaceae</taxon>
        <taxon>Clostridium</taxon>
    </lineage>
</organism>
<evidence type="ECO:0000256" key="5">
    <source>
        <dbReference type="ARBA" id="ARBA00051722"/>
    </source>
</evidence>
<evidence type="ECO:0000256" key="1">
    <source>
        <dbReference type="ARBA" id="ARBA00005750"/>
    </source>
</evidence>
<keyword evidence="3" id="KW-0378">Hydrolase</keyword>
<gene>
    <name evidence="6" type="ORF">FC871_11685</name>
</gene>
<dbReference type="GO" id="GO:0030145">
    <property type="term" value="F:manganese ion binding"/>
    <property type="evidence" value="ECO:0007669"/>
    <property type="project" value="InterPro"/>
</dbReference>
<dbReference type="EC" id="3.1.3.48" evidence="2"/>
<evidence type="ECO:0000313" key="7">
    <source>
        <dbReference type="Proteomes" id="UP000480039"/>
    </source>
</evidence>
<comment type="catalytic activity">
    <reaction evidence="5">
        <text>O-phospho-L-tyrosyl-[protein] + H2O = L-tyrosyl-[protein] + phosphate</text>
        <dbReference type="Rhea" id="RHEA:10684"/>
        <dbReference type="Rhea" id="RHEA-COMP:10136"/>
        <dbReference type="Rhea" id="RHEA-COMP:20101"/>
        <dbReference type="ChEBI" id="CHEBI:15377"/>
        <dbReference type="ChEBI" id="CHEBI:43474"/>
        <dbReference type="ChEBI" id="CHEBI:46858"/>
        <dbReference type="ChEBI" id="CHEBI:61978"/>
        <dbReference type="EC" id="3.1.3.48"/>
    </reaction>
</comment>
<dbReference type="Pfam" id="PF19567">
    <property type="entry name" value="CpsB_CapC"/>
    <property type="match status" value="1"/>
</dbReference>
<reference evidence="6 7" key="1">
    <citation type="submission" date="2019-04" db="EMBL/GenBank/DDBJ databases">
        <title>Genome sequencing of Clostridium botulinum Groups I-IV and Clostridium butyricum.</title>
        <authorList>
            <person name="Brunt J."/>
            <person name="Van Vliet A.H.M."/>
            <person name="Stringer S.C."/>
            <person name="Carter A.T."/>
            <person name="Peck M.W."/>
        </authorList>
    </citation>
    <scope>NUCLEOTIDE SEQUENCE [LARGE SCALE GENOMIC DNA]</scope>
    <source>
        <strain evidence="6 7">Colworth BL30</strain>
    </source>
</reference>